<dbReference type="InterPro" id="IPR041183">
    <property type="entry name" value="Cyclophilin-like"/>
</dbReference>
<dbReference type="Gene3D" id="2.40.100.20">
    <property type="match status" value="1"/>
</dbReference>
<feature type="compositionally biased region" description="Low complexity" evidence="1">
    <location>
        <begin position="20"/>
        <end position="38"/>
    </location>
</feature>
<evidence type="ECO:0000256" key="2">
    <source>
        <dbReference type="SAM" id="SignalP"/>
    </source>
</evidence>
<keyword evidence="2" id="KW-0732">Signal</keyword>
<dbReference type="InterPro" id="IPR029000">
    <property type="entry name" value="Cyclophilin-like_dom_sf"/>
</dbReference>
<comment type="caution">
    <text evidence="4">The sequence shown here is derived from an EMBL/GenBank/DDBJ whole genome shotgun (WGS) entry which is preliminary data.</text>
</comment>
<gene>
    <name evidence="4" type="ORF">QQX04_02385</name>
</gene>
<name>A0ABT8FY56_9MICO</name>
<dbReference type="SUPFAM" id="SSF50891">
    <property type="entry name" value="Cyclophilin-like"/>
    <property type="match status" value="1"/>
</dbReference>
<sequence>MSVVALIALTACSAGPEGVTAAEPTTAPASSAATQNPSTDDEVVAPTLEWAGSASPDADNHAQQEAENTMQLTINGRSVPVTLEENSSVDALRERLTDGPVTLEMADYGGMEKVGPLGFDLPTNNVRITTAPGDVILYQGSALVIYYGPNTWSFTRLGRLEGLSQAELESLLNAGGGPITVTLSLD</sequence>
<accession>A0ABT8FY56</accession>
<proteinExistence type="predicted"/>
<organism evidence="4 5">
    <name type="scientific">Demequina zhanjiangensis</name>
    <dbReference type="NCBI Taxonomy" id="3051659"/>
    <lineage>
        <taxon>Bacteria</taxon>
        <taxon>Bacillati</taxon>
        <taxon>Actinomycetota</taxon>
        <taxon>Actinomycetes</taxon>
        <taxon>Micrococcales</taxon>
        <taxon>Demequinaceae</taxon>
        <taxon>Demequina</taxon>
    </lineage>
</organism>
<feature type="chain" id="PRO_5045133733" evidence="2">
    <location>
        <begin position="22"/>
        <end position="186"/>
    </location>
</feature>
<evidence type="ECO:0000259" key="3">
    <source>
        <dbReference type="Pfam" id="PF18050"/>
    </source>
</evidence>
<feature type="domain" description="Cyclophilin-like" evidence="3">
    <location>
        <begin position="72"/>
        <end position="183"/>
    </location>
</feature>
<dbReference type="EMBL" id="JAUHPV010000001">
    <property type="protein sequence ID" value="MDN4471839.1"/>
    <property type="molecule type" value="Genomic_DNA"/>
</dbReference>
<evidence type="ECO:0000313" key="5">
    <source>
        <dbReference type="Proteomes" id="UP001172738"/>
    </source>
</evidence>
<dbReference type="Pfam" id="PF18050">
    <property type="entry name" value="Cyclophil_like2"/>
    <property type="match status" value="1"/>
</dbReference>
<feature type="signal peptide" evidence="2">
    <location>
        <begin position="1"/>
        <end position="21"/>
    </location>
</feature>
<evidence type="ECO:0000313" key="4">
    <source>
        <dbReference type="EMBL" id="MDN4471839.1"/>
    </source>
</evidence>
<protein>
    <submittedName>
        <fullName evidence="4">Cyclophilin-like fold protein</fullName>
    </submittedName>
</protein>
<keyword evidence="5" id="KW-1185">Reference proteome</keyword>
<dbReference type="RefSeq" id="WP_301125872.1">
    <property type="nucleotide sequence ID" value="NZ_JAUHPV010000001.1"/>
</dbReference>
<feature type="region of interest" description="Disordered" evidence="1">
    <location>
        <begin position="17"/>
        <end position="41"/>
    </location>
</feature>
<dbReference type="Proteomes" id="UP001172738">
    <property type="component" value="Unassembled WGS sequence"/>
</dbReference>
<evidence type="ECO:0000256" key="1">
    <source>
        <dbReference type="SAM" id="MobiDB-lite"/>
    </source>
</evidence>
<reference evidence="4" key="1">
    <citation type="submission" date="2023-06" db="EMBL/GenBank/DDBJ databases">
        <title>SYSU T00b26.</title>
        <authorList>
            <person name="Gao L."/>
            <person name="Fang B.-Z."/>
            <person name="Li W.-J."/>
        </authorList>
    </citation>
    <scope>NUCLEOTIDE SEQUENCE</scope>
    <source>
        <strain evidence="4">SYSU T00b26</strain>
    </source>
</reference>